<dbReference type="AlphaFoldDB" id="A0A1H0N2X1"/>
<sequence length="128" mass="14257">MFVTKVNPYWARWQKKTYVPYGVEGSVLFFGKGENTVSIDLEAEQQDGAVTFQINQDYNGNLIVGEGPLAVAYLEIPAEKTQLVDTGEVNEKNEPVMKVEKIPVDVDNCSLTLYPLQAPIENNTEGNM</sequence>
<dbReference type="Proteomes" id="UP000182412">
    <property type="component" value="Unassembled WGS sequence"/>
</dbReference>
<gene>
    <name evidence="1" type="ORF">SAMN05216366_102145</name>
</gene>
<proteinExistence type="predicted"/>
<reference evidence="1 2" key="1">
    <citation type="submission" date="2016-10" db="EMBL/GenBank/DDBJ databases">
        <authorList>
            <person name="de Groot N.N."/>
        </authorList>
    </citation>
    <scope>NUCLEOTIDE SEQUENCE [LARGE SCALE GENOMIC DNA]</scope>
    <source>
        <strain evidence="1 2">S137</strain>
    </source>
</reference>
<organism evidence="1 2">
    <name type="scientific">Selenomonas ruminantium</name>
    <dbReference type="NCBI Taxonomy" id="971"/>
    <lineage>
        <taxon>Bacteria</taxon>
        <taxon>Bacillati</taxon>
        <taxon>Bacillota</taxon>
        <taxon>Negativicutes</taxon>
        <taxon>Selenomonadales</taxon>
        <taxon>Selenomonadaceae</taxon>
        <taxon>Selenomonas</taxon>
    </lineage>
</organism>
<dbReference type="EMBL" id="FNJQ01000002">
    <property type="protein sequence ID" value="SDO86855.1"/>
    <property type="molecule type" value="Genomic_DNA"/>
</dbReference>
<accession>A0A1H0N2X1</accession>
<evidence type="ECO:0000313" key="1">
    <source>
        <dbReference type="EMBL" id="SDO86855.1"/>
    </source>
</evidence>
<dbReference type="RefSeq" id="WP_074571150.1">
    <property type="nucleotide sequence ID" value="NZ_FNJQ01000002.1"/>
</dbReference>
<evidence type="ECO:0000313" key="2">
    <source>
        <dbReference type="Proteomes" id="UP000182412"/>
    </source>
</evidence>
<name>A0A1H0N2X1_SELRU</name>
<protein>
    <submittedName>
        <fullName evidence="1">Uncharacterized protein</fullName>
    </submittedName>
</protein>